<dbReference type="EMBL" id="BARU01047253">
    <property type="protein sequence ID" value="GAH97765.1"/>
    <property type="molecule type" value="Genomic_DNA"/>
</dbReference>
<proteinExistence type="predicted"/>
<evidence type="ECO:0000313" key="1">
    <source>
        <dbReference type="EMBL" id="GAH97765.1"/>
    </source>
</evidence>
<organism evidence="1">
    <name type="scientific">marine sediment metagenome</name>
    <dbReference type="NCBI Taxonomy" id="412755"/>
    <lineage>
        <taxon>unclassified sequences</taxon>
        <taxon>metagenomes</taxon>
        <taxon>ecological metagenomes</taxon>
    </lineage>
</organism>
<name>X1KVU9_9ZZZZ</name>
<comment type="caution">
    <text evidence="1">The sequence shown here is derived from an EMBL/GenBank/DDBJ whole genome shotgun (WGS) entry which is preliminary data.</text>
</comment>
<dbReference type="AlphaFoldDB" id="X1KVU9"/>
<sequence>SYIREMKDYETEDQDRLRISLEGIAKWDLQMMLLKVRG</sequence>
<gene>
    <name evidence="1" type="ORF">S03H2_70890</name>
</gene>
<protein>
    <submittedName>
        <fullName evidence="1">Uncharacterized protein</fullName>
    </submittedName>
</protein>
<feature type="non-terminal residue" evidence="1">
    <location>
        <position position="1"/>
    </location>
</feature>
<accession>X1KVU9</accession>
<reference evidence="1" key="1">
    <citation type="journal article" date="2014" name="Front. Microbiol.">
        <title>High frequency of phylogenetically diverse reductive dehalogenase-homologous genes in deep subseafloor sedimentary metagenomes.</title>
        <authorList>
            <person name="Kawai M."/>
            <person name="Futagami T."/>
            <person name="Toyoda A."/>
            <person name="Takaki Y."/>
            <person name="Nishi S."/>
            <person name="Hori S."/>
            <person name="Arai W."/>
            <person name="Tsubouchi T."/>
            <person name="Morono Y."/>
            <person name="Uchiyama I."/>
            <person name="Ito T."/>
            <person name="Fujiyama A."/>
            <person name="Inagaki F."/>
            <person name="Takami H."/>
        </authorList>
    </citation>
    <scope>NUCLEOTIDE SEQUENCE</scope>
    <source>
        <strain evidence="1">Expedition CK06-06</strain>
    </source>
</reference>